<name>A0A926Y0P4_9BACT</name>
<dbReference type="Proteomes" id="UP000598820">
    <property type="component" value="Unassembled WGS sequence"/>
</dbReference>
<keyword evidence="2" id="KW-1185">Reference proteome</keyword>
<sequence length="285" mass="32644">MEDLIDVDTAVEQEVIEQATIELVTPEIAETFLVHNIHNRPLTPGHVNFLAEQMRAGVWEMTYDPIRFGESGRLMDGQHRLTAIVKSGIAQKLLIIRNLPDKLFRVLDTGKNRSAADVLSIAGHANNRNVAGLVRMILSYEQGRMYSVLESTGRAHRGAIPHGEILDYVENHDVVKYYNKGSVWYRDCQFCRPTEWAFYYWLFGKIDEEQALAFLQSIASGLNLQEESPEYVLRKKLEKYKVQNIRSSPVERLALVIKAWNKHRAGETVGYLLYNPDKEGFPRPE</sequence>
<organism evidence="1 2">
    <name type="scientific">Spirosoma profusum</name>
    <dbReference type="NCBI Taxonomy" id="2771354"/>
    <lineage>
        <taxon>Bacteria</taxon>
        <taxon>Pseudomonadati</taxon>
        <taxon>Bacteroidota</taxon>
        <taxon>Cytophagia</taxon>
        <taxon>Cytophagales</taxon>
        <taxon>Cytophagaceae</taxon>
        <taxon>Spirosoma</taxon>
    </lineage>
</organism>
<protein>
    <submittedName>
        <fullName evidence="1">Uncharacterized protein</fullName>
    </submittedName>
</protein>
<evidence type="ECO:0000313" key="1">
    <source>
        <dbReference type="EMBL" id="MBD2704439.1"/>
    </source>
</evidence>
<reference evidence="1" key="1">
    <citation type="submission" date="2020-09" db="EMBL/GenBank/DDBJ databases">
        <authorList>
            <person name="Kim M.K."/>
        </authorList>
    </citation>
    <scope>NUCLEOTIDE SEQUENCE</scope>
    <source>
        <strain evidence="1">BT702</strain>
    </source>
</reference>
<gene>
    <name evidence="1" type="ORF">IC229_27610</name>
</gene>
<dbReference type="RefSeq" id="WP_190891011.1">
    <property type="nucleotide sequence ID" value="NZ_JACWZY010000031.1"/>
</dbReference>
<dbReference type="EMBL" id="JACWZY010000031">
    <property type="protein sequence ID" value="MBD2704439.1"/>
    <property type="molecule type" value="Genomic_DNA"/>
</dbReference>
<evidence type="ECO:0000313" key="2">
    <source>
        <dbReference type="Proteomes" id="UP000598820"/>
    </source>
</evidence>
<accession>A0A926Y0P4</accession>
<dbReference type="AlphaFoldDB" id="A0A926Y0P4"/>
<comment type="caution">
    <text evidence="1">The sequence shown here is derived from an EMBL/GenBank/DDBJ whole genome shotgun (WGS) entry which is preliminary data.</text>
</comment>
<proteinExistence type="predicted"/>